<evidence type="ECO:0000259" key="1">
    <source>
        <dbReference type="PROSITE" id="PS50994"/>
    </source>
</evidence>
<dbReference type="InterPro" id="IPR041588">
    <property type="entry name" value="Integrase_H2C2"/>
</dbReference>
<evidence type="ECO:0000313" key="3">
    <source>
        <dbReference type="Proteomes" id="UP000740883"/>
    </source>
</evidence>
<organism evidence="2 3">
    <name type="scientific">Nosema granulosis</name>
    <dbReference type="NCBI Taxonomy" id="83296"/>
    <lineage>
        <taxon>Eukaryota</taxon>
        <taxon>Fungi</taxon>
        <taxon>Fungi incertae sedis</taxon>
        <taxon>Microsporidia</taxon>
        <taxon>Nosematidae</taxon>
        <taxon>Nosema</taxon>
    </lineage>
</organism>
<dbReference type="GO" id="GO:0005634">
    <property type="term" value="C:nucleus"/>
    <property type="evidence" value="ECO:0007669"/>
    <property type="project" value="UniProtKB-ARBA"/>
</dbReference>
<comment type="caution">
    <text evidence="2">The sequence shown here is derived from an EMBL/GenBank/DDBJ whole genome shotgun (WGS) entry which is preliminary data.</text>
</comment>
<dbReference type="InterPro" id="IPR001584">
    <property type="entry name" value="Integrase_cat-core"/>
</dbReference>
<dbReference type="InterPro" id="IPR012337">
    <property type="entry name" value="RNaseH-like_sf"/>
</dbReference>
<dbReference type="Gene3D" id="3.30.420.10">
    <property type="entry name" value="Ribonuclease H-like superfamily/Ribonuclease H"/>
    <property type="match status" value="1"/>
</dbReference>
<dbReference type="Proteomes" id="UP000740883">
    <property type="component" value="Unassembled WGS sequence"/>
</dbReference>
<keyword evidence="3" id="KW-1185">Reference proteome</keyword>
<dbReference type="GO" id="GO:0003676">
    <property type="term" value="F:nucleic acid binding"/>
    <property type="evidence" value="ECO:0007669"/>
    <property type="project" value="InterPro"/>
</dbReference>
<sequence>MIVADTLSRLYMSEVDNGKKEIIDNRKEKQVEGKRAKHSKVVNGKEVWKFDNGEEREILKENDRVLIIKQYHEMLGHRGKTSVYYELRKKFYWPGIKKQIEEVLKGCETCQKYYRKTKGGCDFIQTSRYLEKVGDLIEFRDEKCFVVVAIDYFIRLVWARVIERKTASEILMFLKSICVGERPEEIITDNGKEFSNIQFKELCKDLGIRHRLVSVESHTSNGRVERIIRTLRESILKNKKRSFKEKVEDAVHVYNNSYHMDIQCSPIEAGKDQSGKVMIENGPQGNYAKMFRKGFREKYTKGQKVRVAKRENLKERAKNCKGRFLDMGSIIEVCPGDSYLVLLENGKIRKRDIMT</sequence>
<dbReference type="PANTHER" id="PTHR37984">
    <property type="entry name" value="PROTEIN CBG26694"/>
    <property type="match status" value="1"/>
</dbReference>
<gene>
    <name evidence="2" type="ORF">NGRA_3187</name>
</gene>
<dbReference type="PROSITE" id="PS50994">
    <property type="entry name" value="INTEGRASE"/>
    <property type="match status" value="1"/>
</dbReference>
<dbReference type="GO" id="GO:0015074">
    <property type="term" value="P:DNA integration"/>
    <property type="evidence" value="ECO:0007669"/>
    <property type="project" value="InterPro"/>
</dbReference>
<dbReference type="InterPro" id="IPR036397">
    <property type="entry name" value="RNaseH_sf"/>
</dbReference>
<dbReference type="Gene3D" id="1.10.340.70">
    <property type="match status" value="1"/>
</dbReference>
<accession>A0A9P6GVR5</accession>
<dbReference type="SUPFAM" id="SSF53098">
    <property type="entry name" value="Ribonuclease H-like"/>
    <property type="match status" value="1"/>
</dbReference>
<protein>
    <recommendedName>
        <fullName evidence="1">Integrase catalytic domain-containing protein</fullName>
    </recommendedName>
</protein>
<dbReference type="AlphaFoldDB" id="A0A9P6GVR5"/>
<reference evidence="2 3" key="1">
    <citation type="journal article" date="2020" name="Genome Biol. Evol.">
        <title>Comparative genomics of strictly vertically transmitted, feminizing microsporidia endosymbionts of amphipod crustaceans.</title>
        <authorList>
            <person name="Cormier A."/>
            <person name="Chebbi M.A."/>
            <person name="Giraud I."/>
            <person name="Wattier R."/>
            <person name="Teixeira M."/>
            <person name="Gilbert C."/>
            <person name="Rigaud T."/>
            <person name="Cordaux R."/>
        </authorList>
    </citation>
    <scope>NUCLEOTIDE SEQUENCE [LARGE SCALE GENOMIC DNA]</scope>
    <source>
        <strain evidence="2 3">Ou3-Ou53</strain>
    </source>
</reference>
<evidence type="ECO:0000313" key="2">
    <source>
        <dbReference type="EMBL" id="KAF9758263.1"/>
    </source>
</evidence>
<proteinExistence type="predicted"/>
<feature type="domain" description="Integrase catalytic" evidence="1">
    <location>
        <begin position="124"/>
        <end position="274"/>
    </location>
</feature>
<dbReference type="Pfam" id="PF17921">
    <property type="entry name" value="Integrase_H2C2"/>
    <property type="match status" value="1"/>
</dbReference>
<dbReference type="OrthoDB" id="2194752at2759"/>
<dbReference type="Pfam" id="PF00665">
    <property type="entry name" value="rve"/>
    <property type="match status" value="1"/>
</dbReference>
<name>A0A9P6GVR5_9MICR</name>
<dbReference type="PANTHER" id="PTHR37984:SF5">
    <property type="entry name" value="PROTEIN NYNRIN-LIKE"/>
    <property type="match status" value="1"/>
</dbReference>
<dbReference type="EMBL" id="SBJO01000646">
    <property type="protein sequence ID" value="KAF9758263.1"/>
    <property type="molecule type" value="Genomic_DNA"/>
</dbReference>
<dbReference type="InterPro" id="IPR050951">
    <property type="entry name" value="Retrovirus_Pol_polyprotein"/>
</dbReference>